<dbReference type="Gene3D" id="3.40.630.10">
    <property type="entry name" value="Zn peptidases"/>
    <property type="match status" value="1"/>
</dbReference>
<feature type="binding site" evidence="6">
    <location>
        <position position="345"/>
    </location>
    <ligand>
        <name>Zn(2+)</name>
        <dbReference type="ChEBI" id="CHEBI:29105"/>
        <label>2</label>
    </ligand>
</feature>
<dbReference type="InterPro" id="IPR008007">
    <property type="entry name" value="Peptidase_M42"/>
</dbReference>
<dbReference type="InterPro" id="IPR036264">
    <property type="entry name" value="Bact_exopeptidase_dim_dom"/>
</dbReference>
<comment type="caution">
    <text evidence="8">The sequence shown here is derived from an EMBL/GenBank/DDBJ whole genome shotgun (WGS) entry which is preliminary data.</text>
</comment>
<feature type="domain" description="Peptidase M20 dimerisation" evidence="7">
    <location>
        <begin position="181"/>
        <end position="272"/>
    </location>
</feature>
<evidence type="ECO:0000313" key="8">
    <source>
        <dbReference type="EMBL" id="MBB6048853.1"/>
    </source>
</evidence>
<evidence type="ECO:0000256" key="3">
    <source>
        <dbReference type="ARBA" id="ARBA00022801"/>
    </source>
</evidence>
<sequence>MSRLLDTFLTLVHFNTPSRHEKPVSEWAAAYLEKLGFTVTFDDAHTRLPGELGSIGNLIAFKKGTVEGAPGIFFSSHFDTVEPTPGLEVKIDGDTISAASDTILGADDKCGMAPILEAMTRLHESGEPHGDIQLLLMICEEIGLVGARLLDPKLIKAKYGFVLDAGPPIGTMTVAAPAQNSFRVTITGKQSHAGAEPEKGISAIVAASNAISKMTLGRIDAETTANIGTIHGGLARNIVPGEVVIVAEARSRVQAKLEAQTAHMREVFEREAAALGATAQVEVIGEYPAYRLEQDSPVLKLAARAAEACGFPVGYAESGGGSDGNHFNAYGVPTTVLATGMQKVHTHDEFCSLSEMEQDTQWIVEIVRAAAAEGA</sequence>
<dbReference type="Pfam" id="PF07687">
    <property type="entry name" value="M20_dimer"/>
    <property type="match status" value="1"/>
</dbReference>
<evidence type="ECO:0000256" key="6">
    <source>
        <dbReference type="PIRSR" id="PIRSR001123-2"/>
    </source>
</evidence>
<dbReference type="Pfam" id="PF01546">
    <property type="entry name" value="Peptidase_M20"/>
    <property type="match status" value="1"/>
</dbReference>
<dbReference type="SUPFAM" id="SSF55031">
    <property type="entry name" value="Bacterial exopeptidase dimerisation domain"/>
    <property type="match status" value="1"/>
</dbReference>
<comment type="cofactor">
    <cofactor evidence="6">
        <name>a divalent metal cation</name>
        <dbReference type="ChEBI" id="CHEBI:60240"/>
    </cofactor>
    <text evidence="6">Binds 2 divalent metal cations per subunit.</text>
</comment>
<proteinExistence type="inferred from homology"/>
<keyword evidence="8" id="KW-0031">Aminopeptidase</keyword>
<keyword evidence="8" id="KW-0645">Protease</keyword>
<dbReference type="RefSeq" id="WP_184192476.1">
    <property type="nucleotide sequence ID" value="NZ_JACHGW010000001.1"/>
</dbReference>
<accession>A0A7W9SN10</accession>
<dbReference type="InterPro" id="IPR010162">
    <property type="entry name" value="PepT-like"/>
</dbReference>
<keyword evidence="9" id="KW-1185">Reference proteome</keyword>
<evidence type="ECO:0000313" key="9">
    <source>
        <dbReference type="Proteomes" id="UP000520814"/>
    </source>
</evidence>
<dbReference type="GO" id="GO:0045148">
    <property type="term" value="F:tripeptide aminopeptidase activity"/>
    <property type="evidence" value="ECO:0007669"/>
    <property type="project" value="UniProtKB-EC"/>
</dbReference>
<dbReference type="SUPFAM" id="SSF53187">
    <property type="entry name" value="Zn-dependent exopeptidases"/>
    <property type="match status" value="1"/>
</dbReference>
<keyword evidence="2 6" id="KW-0479">Metal-binding</keyword>
<organism evidence="8 9">
    <name type="scientific">Armatimonas rosea</name>
    <dbReference type="NCBI Taxonomy" id="685828"/>
    <lineage>
        <taxon>Bacteria</taxon>
        <taxon>Bacillati</taxon>
        <taxon>Armatimonadota</taxon>
        <taxon>Armatimonadia</taxon>
        <taxon>Armatimonadales</taxon>
        <taxon>Armatimonadaceae</taxon>
        <taxon>Armatimonas</taxon>
    </lineage>
</organism>
<protein>
    <submittedName>
        <fullName evidence="8">Tripeptide aminopeptidase</fullName>
        <ecNumber evidence="8">3.4.11.4</ecNumber>
    </submittedName>
</protein>
<dbReference type="InterPro" id="IPR011650">
    <property type="entry name" value="Peptidase_M20_dimer"/>
</dbReference>
<dbReference type="EC" id="3.4.11.4" evidence="8"/>
<dbReference type="EMBL" id="JACHGW010000001">
    <property type="protein sequence ID" value="MBB6048853.1"/>
    <property type="molecule type" value="Genomic_DNA"/>
</dbReference>
<keyword evidence="4" id="KW-0862">Zinc</keyword>
<dbReference type="Proteomes" id="UP000520814">
    <property type="component" value="Unassembled WGS sequence"/>
</dbReference>
<dbReference type="InterPro" id="IPR002933">
    <property type="entry name" value="Peptidase_M20"/>
</dbReference>
<dbReference type="GO" id="GO:0046872">
    <property type="term" value="F:metal ion binding"/>
    <property type="evidence" value="ECO:0007669"/>
    <property type="project" value="UniProtKB-UniRule"/>
</dbReference>
<comment type="cofactor">
    <cofactor evidence="1">
        <name>Zn(2+)</name>
        <dbReference type="ChEBI" id="CHEBI:29105"/>
    </cofactor>
</comment>
<reference evidence="8 9" key="1">
    <citation type="submission" date="2020-08" db="EMBL/GenBank/DDBJ databases">
        <title>Genomic Encyclopedia of Type Strains, Phase IV (KMG-IV): sequencing the most valuable type-strain genomes for metagenomic binning, comparative biology and taxonomic classification.</title>
        <authorList>
            <person name="Goeker M."/>
        </authorList>
    </citation>
    <scope>NUCLEOTIDE SEQUENCE [LARGE SCALE GENOMIC DNA]</scope>
    <source>
        <strain evidence="8 9">DSM 23562</strain>
    </source>
</reference>
<dbReference type="Gene3D" id="3.30.70.360">
    <property type="match status" value="1"/>
</dbReference>
<dbReference type="PANTHER" id="PTHR42994">
    <property type="entry name" value="PEPTIDASE T"/>
    <property type="match status" value="1"/>
</dbReference>
<evidence type="ECO:0000256" key="1">
    <source>
        <dbReference type="ARBA" id="ARBA00001947"/>
    </source>
</evidence>
<dbReference type="PANTHER" id="PTHR42994:SF2">
    <property type="entry name" value="PEPTIDASE"/>
    <property type="match status" value="1"/>
</dbReference>
<evidence type="ECO:0000256" key="4">
    <source>
        <dbReference type="ARBA" id="ARBA00022833"/>
    </source>
</evidence>
<dbReference type="PIRSF" id="PIRSF001123">
    <property type="entry name" value="PepA_GA"/>
    <property type="match status" value="1"/>
</dbReference>
<dbReference type="NCBIfam" id="TIGR01883">
    <property type="entry name" value="PepT-like"/>
    <property type="match status" value="1"/>
</dbReference>
<name>A0A7W9SN10_ARMRO</name>
<evidence type="ECO:0000259" key="7">
    <source>
        <dbReference type="Pfam" id="PF07687"/>
    </source>
</evidence>
<keyword evidence="3 8" id="KW-0378">Hydrolase</keyword>
<gene>
    <name evidence="8" type="ORF">HNQ39_000615</name>
</gene>
<comment type="similarity">
    <text evidence="5">Belongs to the peptidase M42 family.</text>
</comment>
<evidence type="ECO:0000256" key="5">
    <source>
        <dbReference type="PIRNR" id="PIRNR001123"/>
    </source>
</evidence>
<dbReference type="AlphaFoldDB" id="A0A7W9SN10"/>
<evidence type="ECO:0000256" key="2">
    <source>
        <dbReference type="ARBA" id="ARBA00022723"/>
    </source>
</evidence>